<keyword evidence="3" id="KW-1185">Reference proteome</keyword>
<dbReference type="Proteomes" id="UP001604335">
    <property type="component" value="Unassembled WGS sequence"/>
</dbReference>
<dbReference type="PANTHER" id="PTHR21047">
    <property type="entry name" value="DTDP-6-DEOXY-D-GLUCOSE-3,5 EPIMERASE"/>
    <property type="match status" value="1"/>
</dbReference>
<comment type="pathway">
    <text evidence="1">Carbohydrate biosynthesis; dTDP-L-rhamnose biosynthesis.</text>
</comment>
<dbReference type="NCBIfam" id="TIGR01221">
    <property type="entry name" value="rmlC"/>
    <property type="match status" value="1"/>
</dbReference>
<comment type="caution">
    <text evidence="2">The sequence shown here is derived from an EMBL/GenBank/DDBJ whole genome shotgun (WGS) entry which is preliminary data.</text>
</comment>
<dbReference type="Gene3D" id="2.60.120.10">
    <property type="entry name" value="Jelly Rolls"/>
    <property type="match status" value="1"/>
</dbReference>
<sequence length="185" mass="20644">MNVTPTDIPDVLLIEPTVFGDDRGFFYESFNSRTFADKTGLDVTFVQDNHSKSVKNVLRGLHYQVQQPQGKLVRAGAGTLFDVAVDIRRGSPTFGQWVGYELSAENKRQLWIPPGFAHGFLTLTDTAELLYKATDFYCPAGDRSILWNDPQINIAWNLDGEPILSGKDQAAKLLAEADLFEYGQI</sequence>
<reference evidence="3" key="1">
    <citation type="journal article" date="2024" name="Algal Res.">
        <title>Biochemical, toxicological and genomic investigation of a high-biomass producing Limnothrix strain isolated from Italian shallow drinking water reservoir.</title>
        <authorList>
            <person name="Simonazzi M."/>
            <person name="Shishido T.K."/>
            <person name="Delbaje E."/>
            <person name="Wahlsten M."/>
            <person name="Fewer D.P."/>
            <person name="Sivonen K."/>
            <person name="Pezzolesi L."/>
            <person name="Pistocchi R."/>
        </authorList>
    </citation>
    <scope>NUCLEOTIDE SEQUENCE [LARGE SCALE GENOMIC DNA]</scope>
    <source>
        <strain evidence="3">LRLZ20PSL1</strain>
    </source>
</reference>
<accession>A0ABW7CF76</accession>
<dbReference type="InterPro" id="IPR011051">
    <property type="entry name" value="RmlC_Cupin_sf"/>
</dbReference>
<comment type="similarity">
    <text evidence="1">Belongs to the dTDP-4-dehydrorhamnose 3,5-epimerase family.</text>
</comment>
<dbReference type="EMBL" id="JAZAQF010000081">
    <property type="protein sequence ID" value="MFG3818765.1"/>
    <property type="molecule type" value="Genomic_DNA"/>
</dbReference>
<dbReference type="SUPFAM" id="SSF51182">
    <property type="entry name" value="RmlC-like cupins"/>
    <property type="match status" value="1"/>
</dbReference>
<dbReference type="EC" id="5.1.3.13" evidence="1"/>
<organism evidence="2 3">
    <name type="scientific">Limnothrix redekei LRLZ20PSL1</name>
    <dbReference type="NCBI Taxonomy" id="3112953"/>
    <lineage>
        <taxon>Bacteria</taxon>
        <taxon>Bacillati</taxon>
        <taxon>Cyanobacteriota</taxon>
        <taxon>Cyanophyceae</taxon>
        <taxon>Pseudanabaenales</taxon>
        <taxon>Pseudanabaenaceae</taxon>
        <taxon>Limnothrix</taxon>
    </lineage>
</organism>
<name>A0ABW7CF76_9CYAN</name>
<evidence type="ECO:0000313" key="3">
    <source>
        <dbReference type="Proteomes" id="UP001604335"/>
    </source>
</evidence>
<dbReference type="Pfam" id="PF00908">
    <property type="entry name" value="dTDP_sugar_isom"/>
    <property type="match status" value="1"/>
</dbReference>
<evidence type="ECO:0000313" key="2">
    <source>
        <dbReference type="EMBL" id="MFG3818765.1"/>
    </source>
</evidence>
<comment type="catalytic activity">
    <reaction evidence="1">
        <text>dTDP-4-dehydro-6-deoxy-alpha-D-glucose = dTDP-4-dehydro-beta-L-rhamnose</text>
        <dbReference type="Rhea" id="RHEA:16969"/>
        <dbReference type="ChEBI" id="CHEBI:57649"/>
        <dbReference type="ChEBI" id="CHEBI:62830"/>
        <dbReference type="EC" id="5.1.3.13"/>
    </reaction>
</comment>
<proteinExistence type="inferred from homology"/>
<protein>
    <recommendedName>
        <fullName evidence="1">dTDP-4-dehydrorhamnose 3,5-epimerase</fullName>
        <ecNumber evidence="1">5.1.3.13</ecNumber>
    </recommendedName>
    <alternativeName>
        <fullName evidence="1">Thymidine diphospho-4-keto-rhamnose 3,5-epimerase</fullName>
    </alternativeName>
</protein>
<gene>
    <name evidence="2" type="primary">rfbC</name>
    <name evidence="2" type="ORF">VPK24_14040</name>
</gene>
<dbReference type="CDD" id="cd00438">
    <property type="entry name" value="cupin_RmlC"/>
    <property type="match status" value="1"/>
</dbReference>
<keyword evidence="1 2" id="KW-0413">Isomerase</keyword>
<dbReference type="GO" id="GO:0008830">
    <property type="term" value="F:dTDP-4-dehydrorhamnose 3,5-epimerase activity"/>
    <property type="evidence" value="ECO:0007669"/>
    <property type="project" value="UniProtKB-EC"/>
</dbReference>
<dbReference type="InterPro" id="IPR000888">
    <property type="entry name" value="RmlC-like"/>
</dbReference>
<evidence type="ECO:0000256" key="1">
    <source>
        <dbReference type="RuleBase" id="RU364069"/>
    </source>
</evidence>
<dbReference type="InterPro" id="IPR014710">
    <property type="entry name" value="RmlC-like_jellyroll"/>
</dbReference>
<dbReference type="PANTHER" id="PTHR21047:SF2">
    <property type="entry name" value="THYMIDINE DIPHOSPHO-4-KETO-RHAMNOSE 3,5-EPIMERASE"/>
    <property type="match status" value="1"/>
</dbReference>
<dbReference type="RefSeq" id="WP_393014300.1">
    <property type="nucleotide sequence ID" value="NZ_JAZAQF010000081.1"/>
</dbReference>
<comment type="subunit">
    <text evidence="1">Homodimer.</text>
</comment>
<comment type="function">
    <text evidence="1">Catalyzes the epimerization of the C3' and C5'positions of dTDP-6-deoxy-D-xylo-4-hexulose, forming dTDP-6-deoxy-L-lyxo-4-hexulose.</text>
</comment>